<sequence>MILLLLLVIGLVIWSVRLLQGAYRLKDSSLAIASVLVAVSAGGVVIVYGLMDGCLGQFSQMGLAQANTDLEIIMSGDPELVSTAVTTAPNL</sequence>
<evidence type="ECO:0000313" key="3">
    <source>
        <dbReference type="Proteomes" id="UP001268256"/>
    </source>
</evidence>
<accession>A0AAE4JX83</accession>
<feature type="transmembrane region" description="Helical" evidence="1">
    <location>
        <begin position="31"/>
        <end position="51"/>
    </location>
</feature>
<gene>
    <name evidence="2" type="ORF">RIF25_02085</name>
</gene>
<comment type="caution">
    <text evidence="2">The sequence shown here is derived from an EMBL/GenBank/DDBJ whole genome shotgun (WGS) entry which is preliminary data.</text>
</comment>
<evidence type="ECO:0000313" key="2">
    <source>
        <dbReference type="EMBL" id="MDS3859589.1"/>
    </source>
</evidence>
<keyword evidence="3" id="KW-1185">Reference proteome</keyword>
<keyword evidence="1" id="KW-0812">Transmembrane</keyword>
<dbReference type="EMBL" id="JAVMIP010000001">
    <property type="protein sequence ID" value="MDS3859589.1"/>
    <property type="molecule type" value="Genomic_DNA"/>
</dbReference>
<reference evidence="3" key="1">
    <citation type="submission" date="2023-07" db="EMBL/GenBank/DDBJ databases">
        <authorList>
            <person name="Luz R."/>
            <person name="Cordeiro R."/>
            <person name="Fonseca A."/>
            <person name="Goncalves V."/>
        </authorList>
    </citation>
    <scope>NUCLEOTIDE SEQUENCE [LARGE SCALE GENOMIC DNA]</scope>
    <source>
        <strain evidence="3">BACA0444</strain>
    </source>
</reference>
<proteinExistence type="predicted"/>
<organism evidence="2 3">
    <name type="scientific">Pseudocalidococcus azoricus BACA0444</name>
    <dbReference type="NCBI Taxonomy" id="2918990"/>
    <lineage>
        <taxon>Bacteria</taxon>
        <taxon>Bacillati</taxon>
        <taxon>Cyanobacteriota</taxon>
        <taxon>Cyanophyceae</taxon>
        <taxon>Acaryochloridales</taxon>
        <taxon>Thermosynechococcaceae</taxon>
        <taxon>Pseudocalidococcus</taxon>
        <taxon>Pseudocalidococcus azoricus</taxon>
    </lineage>
</organism>
<keyword evidence="1" id="KW-0472">Membrane</keyword>
<dbReference type="AlphaFoldDB" id="A0AAE4JX83"/>
<dbReference type="RefSeq" id="WP_322876894.1">
    <property type="nucleotide sequence ID" value="NZ_JAVMIP010000001.1"/>
</dbReference>
<keyword evidence="1" id="KW-1133">Transmembrane helix</keyword>
<evidence type="ECO:0000256" key="1">
    <source>
        <dbReference type="SAM" id="Phobius"/>
    </source>
</evidence>
<protein>
    <submittedName>
        <fullName evidence="2">Uncharacterized protein</fullName>
    </submittedName>
</protein>
<dbReference type="Proteomes" id="UP001268256">
    <property type="component" value="Unassembled WGS sequence"/>
</dbReference>
<name>A0AAE4JX83_9CYAN</name>